<comment type="subcellular location">
    <subcellularLocation>
        <location evidence="1">Membrane</location>
        <topology evidence="1">Multi-pass membrane protein</topology>
    </subcellularLocation>
</comment>
<protein>
    <submittedName>
        <fullName evidence="8">Uncharacterized protein</fullName>
    </submittedName>
</protein>
<dbReference type="RefSeq" id="WP_085466342.1">
    <property type="nucleotide sequence ID" value="NZ_FXBL01000004.1"/>
</dbReference>
<evidence type="ECO:0000313" key="8">
    <source>
        <dbReference type="EMBL" id="SMH52446.1"/>
    </source>
</evidence>
<keyword evidence="9" id="KW-1185">Reference proteome</keyword>
<keyword evidence="4 5" id="KW-0472">Membrane</keyword>
<dbReference type="Gene3D" id="2.40.50.140">
    <property type="entry name" value="Nucleic acid-binding proteins"/>
    <property type="match status" value="1"/>
</dbReference>
<evidence type="ECO:0000256" key="1">
    <source>
        <dbReference type="ARBA" id="ARBA00004141"/>
    </source>
</evidence>
<name>A0A1X7PMZ6_9HYPH</name>
<reference evidence="8 9" key="1">
    <citation type="submission" date="2017-04" db="EMBL/GenBank/DDBJ databases">
        <authorList>
            <person name="Afonso C.L."/>
            <person name="Miller P.J."/>
            <person name="Scott M.A."/>
            <person name="Spackman E."/>
            <person name="Goraichik I."/>
            <person name="Dimitrov K.M."/>
            <person name="Suarez D.L."/>
            <person name="Swayne D.E."/>
        </authorList>
    </citation>
    <scope>NUCLEOTIDE SEQUENCE [LARGE SCALE GENOMIC DNA]</scope>
    <source>
        <strain evidence="8 9">B5P</strain>
    </source>
</reference>
<sequence>MLERIFLELGPWNWMVLGFVLLALEILVPGVFLLWIGIAAIIVGALSLQFWDWAAWTWQVQTLLFLALSLVAAYVGHRVNKARETDSDEPLLNRRDAQLVGRTATLEEPIREGRGRIRLDDTVWKVIGPDAQPGTRVRVVSAHGGELTVETV</sequence>
<evidence type="ECO:0000313" key="9">
    <source>
        <dbReference type="Proteomes" id="UP000193083"/>
    </source>
</evidence>
<dbReference type="InterPro" id="IPR056739">
    <property type="entry name" value="NfeD_membrane"/>
</dbReference>
<dbReference type="Proteomes" id="UP000193083">
    <property type="component" value="Unassembled WGS sequence"/>
</dbReference>
<evidence type="ECO:0000256" key="4">
    <source>
        <dbReference type="ARBA" id="ARBA00023136"/>
    </source>
</evidence>
<keyword evidence="2 5" id="KW-0812">Transmembrane</keyword>
<accession>A0A1X7PMZ6</accession>
<dbReference type="PANTHER" id="PTHR33507:SF3">
    <property type="entry name" value="INNER MEMBRANE PROTEIN YBBJ"/>
    <property type="match status" value="1"/>
</dbReference>
<dbReference type="InterPro" id="IPR012340">
    <property type="entry name" value="NA-bd_OB-fold"/>
</dbReference>
<dbReference type="InterPro" id="IPR052165">
    <property type="entry name" value="Membrane_assoc_protease"/>
</dbReference>
<gene>
    <name evidence="8" type="ORF">SAMN02982922_4673</name>
</gene>
<evidence type="ECO:0000256" key="5">
    <source>
        <dbReference type="SAM" id="Phobius"/>
    </source>
</evidence>
<dbReference type="Pfam" id="PF24961">
    <property type="entry name" value="NfeD_membrane"/>
    <property type="match status" value="1"/>
</dbReference>
<evidence type="ECO:0000256" key="3">
    <source>
        <dbReference type="ARBA" id="ARBA00022989"/>
    </source>
</evidence>
<evidence type="ECO:0000259" key="6">
    <source>
        <dbReference type="Pfam" id="PF01957"/>
    </source>
</evidence>
<organism evidence="8 9">
    <name type="scientific">Mesorhizobium australicum</name>
    <dbReference type="NCBI Taxonomy" id="536018"/>
    <lineage>
        <taxon>Bacteria</taxon>
        <taxon>Pseudomonadati</taxon>
        <taxon>Pseudomonadota</taxon>
        <taxon>Alphaproteobacteria</taxon>
        <taxon>Hyphomicrobiales</taxon>
        <taxon>Phyllobacteriaceae</taxon>
        <taxon>Mesorhizobium</taxon>
    </lineage>
</organism>
<dbReference type="EMBL" id="FXBL01000004">
    <property type="protein sequence ID" value="SMH52446.1"/>
    <property type="molecule type" value="Genomic_DNA"/>
</dbReference>
<feature type="transmembrane region" description="Helical" evidence="5">
    <location>
        <begin position="55"/>
        <end position="75"/>
    </location>
</feature>
<evidence type="ECO:0000259" key="7">
    <source>
        <dbReference type="Pfam" id="PF24961"/>
    </source>
</evidence>
<dbReference type="OrthoDB" id="9810336at2"/>
<dbReference type="GO" id="GO:0005886">
    <property type="term" value="C:plasma membrane"/>
    <property type="evidence" value="ECO:0007669"/>
    <property type="project" value="TreeGrafter"/>
</dbReference>
<dbReference type="PANTHER" id="PTHR33507">
    <property type="entry name" value="INNER MEMBRANE PROTEIN YBBJ"/>
    <property type="match status" value="1"/>
</dbReference>
<feature type="transmembrane region" description="Helical" evidence="5">
    <location>
        <begin position="12"/>
        <end position="43"/>
    </location>
</feature>
<evidence type="ECO:0000256" key="2">
    <source>
        <dbReference type="ARBA" id="ARBA00022692"/>
    </source>
</evidence>
<dbReference type="InterPro" id="IPR002810">
    <property type="entry name" value="NfeD-like_C"/>
</dbReference>
<dbReference type="Pfam" id="PF01957">
    <property type="entry name" value="NfeD"/>
    <property type="match status" value="1"/>
</dbReference>
<feature type="domain" description="NfeD-like C-terminal" evidence="6">
    <location>
        <begin position="97"/>
        <end position="150"/>
    </location>
</feature>
<keyword evidence="3 5" id="KW-1133">Transmembrane helix</keyword>
<feature type="domain" description="NfeD integral membrane" evidence="7">
    <location>
        <begin position="15"/>
        <end position="75"/>
    </location>
</feature>
<dbReference type="AlphaFoldDB" id="A0A1X7PMZ6"/>
<proteinExistence type="predicted"/>